<evidence type="ECO:0000259" key="2">
    <source>
        <dbReference type="Pfam" id="PF13473"/>
    </source>
</evidence>
<protein>
    <recommendedName>
        <fullName evidence="2">EfeO-type cupredoxin-like domain-containing protein</fullName>
    </recommendedName>
</protein>
<keyword evidence="1" id="KW-0812">Transmembrane</keyword>
<evidence type="ECO:0000313" key="4">
    <source>
        <dbReference type="Proteomes" id="UP000177707"/>
    </source>
</evidence>
<accession>A0A1G2U0W8</accession>
<keyword evidence="1" id="KW-1133">Transmembrane helix</keyword>
<organism evidence="3 4">
    <name type="scientific">Candidatus Zambryskibacteria bacterium RIFCSPLOWO2_01_FULL_39_39</name>
    <dbReference type="NCBI Taxonomy" id="1802758"/>
    <lineage>
        <taxon>Bacteria</taxon>
        <taxon>Candidatus Zambryskiibacteriota</taxon>
    </lineage>
</organism>
<dbReference type="Gene3D" id="2.60.40.420">
    <property type="entry name" value="Cupredoxins - blue copper proteins"/>
    <property type="match status" value="1"/>
</dbReference>
<evidence type="ECO:0000256" key="1">
    <source>
        <dbReference type="SAM" id="Phobius"/>
    </source>
</evidence>
<dbReference type="Pfam" id="PF13473">
    <property type="entry name" value="Cupredoxin_1"/>
    <property type="match status" value="1"/>
</dbReference>
<gene>
    <name evidence="3" type="ORF">A3A96_03975</name>
</gene>
<keyword evidence="1" id="KW-0472">Membrane</keyword>
<dbReference type="AlphaFoldDB" id="A0A1G2U0W8"/>
<sequence>MAFYHQFLIFKFMKGIVTSVIVALVLIGGAFILTKSRGSFEPVINANNVSIENGVQIIEIKAKGGYLPRTSTAKAGIPTILRFDTNSTFDCSSSVRIPSMDISQSLPLSGTTDIDIGIQKVATLQGTCSMGMYPFEIIFQS</sequence>
<name>A0A1G2U0W8_9BACT</name>
<feature type="transmembrane region" description="Helical" evidence="1">
    <location>
        <begin position="12"/>
        <end position="33"/>
    </location>
</feature>
<comment type="caution">
    <text evidence="3">The sequence shown here is derived from an EMBL/GenBank/DDBJ whole genome shotgun (WGS) entry which is preliminary data.</text>
</comment>
<dbReference type="EMBL" id="MHWB01000003">
    <property type="protein sequence ID" value="OHB02560.1"/>
    <property type="molecule type" value="Genomic_DNA"/>
</dbReference>
<dbReference type="InterPro" id="IPR028096">
    <property type="entry name" value="EfeO_Cupredoxin"/>
</dbReference>
<dbReference type="Proteomes" id="UP000177707">
    <property type="component" value="Unassembled WGS sequence"/>
</dbReference>
<dbReference type="STRING" id="1802758.A3A96_03975"/>
<reference evidence="3 4" key="1">
    <citation type="journal article" date="2016" name="Nat. Commun.">
        <title>Thousands of microbial genomes shed light on interconnected biogeochemical processes in an aquifer system.</title>
        <authorList>
            <person name="Anantharaman K."/>
            <person name="Brown C.T."/>
            <person name="Hug L.A."/>
            <person name="Sharon I."/>
            <person name="Castelle C.J."/>
            <person name="Probst A.J."/>
            <person name="Thomas B.C."/>
            <person name="Singh A."/>
            <person name="Wilkins M.J."/>
            <person name="Karaoz U."/>
            <person name="Brodie E.L."/>
            <person name="Williams K.H."/>
            <person name="Hubbard S.S."/>
            <person name="Banfield J.F."/>
        </authorList>
    </citation>
    <scope>NUCLEOTIDE SEQUENCE [LARGE SCALE GENOMIC DNA]</scope>
</reference>
<evidence type="ECO:0000313" key="3">
    <source>
        <dbReference type="EMBL" id="OHB02560.1"/>
    </source>
</evidence>
<feature type="domain" description="EfeO-type cupredoxin-like" evidence="2">
    <location>
        <begin position="52"/>
        <end position="133"/>
    </location>
</feature>
<proteinExistence type="predicted"/>
<dbReference type="InterPro" id="IPR008972">
    <property type="entry name" value="Cupredoxin"/>
</dbReference>